<dbReference type="SUPFAM" id="SSF50729">
    <property type="entry name" value="PH domain-like"/>
    <property type="match status" value="1"/>
</dbReference>
<name>A0A1Y3BCT5_EURMA</name>
<dbReference type="InterPro" id="IPR006019">
    <property type="entry name" value="PID_Shc-like"/>
</dbReference>
<dbReference type="GO" id="GO:0035556">
    <property type="term" value="P:intracellular signal transduction"/>
    <property type="evidence" value="ECO:0007669"/>
    <property type="project" value="InterPro"/>
</dbReference>
<organism evidence="2 3">
    <name type="scientific">Euroglyphus maynei</name>
    <name type="common">Mayne's house dust mite</name>
    <dbReference type="NCBI Taxonomy" id="6958"/>
    <lineage>
        <taxon>Eukaryota</taxon>
        <taxon>Metazoa</taxon>
        <taxon>Ecdysozoa</taxon>
        <taxon>Arthropoda</taxon>
        <taxon>Chelicerata</taxon>
        <taxon>Arachnida</taxon>
        <taxon>Acari</taxon>
        <taxon>Acariformes</taxon>
        <taxon>Sarcoptiformes</taxon>
        <taxon>Astigmata</taxon>
        <taxon>Psoroptidia</taxon>
        <taxon>Analgoidea</taxon>
        <taxon>Pyroglyphidae</taxon>
        <taxon>Pyroglyphinae</taxon>
        <taxon>Euroglyphus</taxon>
    </lineage>
</organism>
<reference evidence="2 3" key="1">
    <citation type="submission" date="2017-03" db="EMBL/GenBank/DDBJ databases">
        <title>Genome Survey of Euroglyphus maynei.</title>
        <authorList>
            <person name="Arlian L.G."/>
            <person name="Morgan M.S."/>
            <person name="Rider S.D."/>
        </authorList>
    </citation>
    <scope>NUCLEOTIDE SEQUENCE [LARGE SCALE GENOMIC DNA]</scope>
    <source>
        <strain evidence="2">Arlian Lab</strain>
        <tissue evidence="2">Whole body</tissue>
    </source>
</reference>
<dbReference type="OrthoDB" id="9938362at2759"/>
<sequence length="72" mass="8066">MIGPIQYIGCLSVNTSMKSLDFQTRSLIAKESINRVCESAGLKTVDKKRRMDKRIAGMLADNPNMGKLLFLF</sequence>
<dbReference type="Gene3D" id="2.30.29.30">
    <property type="entry name" value="Pleckstrin-homology domain (PH domain)/Phosphotyrosine-binding domain (PTB)"/>
    <property type="match status" value="1"/>
</dbReference>
<protein>
    <recommendedName>
        <fullName evidence="1">PID domain-containing protein</fullName>
    </recommendedName>
</protein>
<dbReference type="InterPro" id="IPR006020">
    <property type="entry name" value="PTB/PI_dom"/>
</dbReference>
<dbReference type="Pfam" id="PF00640">
    <property type="entry name" value="PID"/>
    <property type="match status" value="1"/>
</dbReference>
<keyword evidence="3" id="KW-1185">Reference proteome</keyword>
<dbReference type="AlphaFoldDB" id="A0A1Y3BCT5"/>
<evidence type="ECO:0000313" key="2">
    <source>
        <dbReference type="EMBL" id="OTF78692.1"/>
    </source>
</evidence>
<comment type="caution">
    <text evidence="2">The sequence shown here is derived from an EMBL/GenBank/DDBJ whole genome shotgun (WGS) entry which is preliminary data.</text>
</comment>
<evidence type="ECO:0000259" key="1">
    <source>
        <dbReference type="Pfam" id="PF00640"/>
    </source>
</evidence>
<dbReference type="PRINTS" id="PR00629">
    <property type="entry name" value="SHCPIDOMAIN"/>
</dbReference>
<feature type="domain" description="PID" evidence="1">
    <location>
        <begin position="5"/>
        <end position="49"/>
    </location>
</feature>
<dbReference type="EMBL" id="MUJZ01026746">
    <property type="protein sequence ID" value="OTF78692.1"/>
    <property type="molecule type" value="Genomic_DNA"/>
</dbReference>
<dbReference type="InterPro" id="IPR011993">
    <property type="entry name" value="PH-like_dom_sf"/>
</dbReference>
<dbReference type="Proteomes" id="UP000194236">
    <property type="component" value="Unassembled WGS sequence"/>
</dbReference>
<proteinExistence type="predicted"/>
<gene>
    <name evidence="2" type="ORF">BLA29_005141</name>
</gene>
<evidence type="ECO:0000313" key="3">
    <source>
        <dbReference type="Proteomes" id="UP000194236"/>
    </source>
</evidence>
<accession>A0A1Y3BCT5</accession>